<dbReference type="Pfam" id="PF18715">
    <property type="entry name" value="Phage_spike"/>
    <property type="match status" value="1"/>
</dbReference>
<gene>
    <name evidence="3" type="ORF">DKC05_24880</name>
</gene>
<dbReference type="PIRSF" id="PIRSF012337">
    <property type="entry name" value="gp45"/>
    <property type="match status" value="1"/>
</dbReference>
<organism evidence="3 4">
    <name type="scientific">Serratia marcescens</name>
    <dbReference type="NCBI Taxonomy" id="615"/>
    <lineage>
        <taxon>Bacteria</taxon>
        <taxon>Pseudomonadati</taxon>
        <taxon>Pseudomonadota</taxon>
        <taxon>Gammaproteobacteria</taxon>
        <taxon>Enterobacterales</taxon>
        <taxon>Yersiniaceae</taxon>
        <taxon>Serratia</taxon>
    </lineage>
</organism>
<feature type="domain" description="Phage spike trimer" evidence="2">
    <location>
        <begin position="122"/>
        <end position="166"/>
    </location>
</feature>
<sequence length="196" mass="21151">MNESTFSRLTAPIMRRLRLMLGRAVVNIVNDGLKAQNLQITMMGDDVPDDVERLQNYGQISVPLAGAEAIIVCIGAQSDHSIALVVEDRRYRPTGLPAGDTGIYHYEGHRLRLTKDGRAILTCKTLEIYAEEGTTVDTPKTTFTGEVEIQKNLAVQGGVNSQGNLTAPNAILGGKDTLKHTHEEHGDGGGTTGPMQ</sequence>
<evidence type="ECO:0000313" key="4">
    <source>
        <dbReference type="Proteomes" id="UP000245399"/>
    </source>
</evidence>
<dbReference type="EMBL" id="CP029449">
    <property type="protein sequence ID" value="AWL70652.1"/>
    <property type="molecule type" value="Genomic_DNA"/>
</dbReference>
<dbReference type="InterPro" id="IPR040629">
    <property type="entry name" value="Phage_spike"/>
</dbReference>
<reference evidence="3 4" key="1">
    <citation type="submission" date="2018-05" db="EMBL/GenBank/DDBJ databases">
        <title>Klebsiella quasipneumonaiae provides a window into carbapenemase gene transfer, plasmid rearrangements and nosocomial acquisition from the hospital environment.</title>
        <authorList>
            <person name="Mathers A.J."/>
            <person name="Vegesana K."/>
            <person name="Stoesser N."/>
            <person name="Crook D."/>
            <person name="Vaughan A."/>
            <person name="Barry K."/>
            <person name="Parikh H."/>
            <person name="Sebra R."/>
            <person name="Kotay S."/>
            <person name="Walker A.S."/>
            <person name="Sheppard A.E."/>
        </authorList>
    </citation>
    <scope>NUCLEOTIDE SEQUENCE [LARGE SCALE GENOMIC DNA]</scope>
    <source>
        <strain evidence="3 4">CAV1761</strain>
    </source>
</reference>
<dbReference type="InterPro" id="IPR014462">
    <property type="entry name" value="Phage_Mu_Gp45"/>
</dbReference>
<dbReference type="Proteomes" id="UP000245399">
    <property type="component" value="Chromosome"/>
</dbReference>
<evidence type="ECO:0000259" key="2">
    <source>
        <dbReference type="Pfam" id="PF18715"/>
    </source>
</evidence>
<accession>A0AB33G9F9</accession>
<evidence type="ECO:0000259" key="1">
    <source>
        <dbReference type="Pfam" id="PF06890"/>
    </source>
</evidence>
<proteinExistence type="predicted"/>
<dbReference type="InterPro" id="IPR053861">
    <property type="entry name" value="Phage_Mu_Gp45_N"/>
</dbReference>
<dbReference type="Gene3D" id="2.20.25.540">
    <property type="match status" value="1"/>
</dbReference>
<evidence type="ECO:0000313" key="3">
    <source>
        <dbReference type="EMBL" id="AWL70652.1"/>
    </source>
</evidence>
<dbReference type="AlphaFoldDB" id="A0AB33G9F9"/>
<dbReference type="RefSeq" id="WP_047730381.1">
    <property type="nucleotide sequence ID" value="NZ_CADDTT010000054.1"/>
</dbReference>
<feature type="domain" description="Bacteriophage Mu Gp45 N-terminal" evidence="1">
    <location>
        <begin position="23"/>
        <end position="90"/>
    </location>
</feature>
<dbReference type="Pfam" id="PF06890">
    <property type="entry name" value="Phage_Mu_Gp45"/>
    <property type="match status" value="1"/>
</dbReference>
<protein>
    <submittedName>
        <fullName evidence="3">Phage baseplate assembly protein V</fullName>
    </submittedName>
</protein>
<dbReference type="InterPro" id="IPR013046">
    <property type="entry name" value="GpV/Gp45"/>
</dbReference>
<dbReference type="Gene3D" id="6.20.170.10">
    <property type="match status" value="1"/>
</dbReference>
<name>A0AB33G9F9_SERMA</name>
<dbReference type="NCBIfam" id="TIGR01644">
    <property type="entry name" value="phage_P2_V"/>
    <property type="match status" value="1"/>
</dbReference>